<dbReference type="RefSeq" id="WP_211956102.1">
    <property type="nucleotide sequence ID" value="NZ_CAJPVI010000036.1"/>
</dbReference>
<protein>
    <recommendedName>
        <fullName evidence="3">DUF3368 domain-containing protein</fullName>
    </recommendedName>
</protein>
<dbReference type="Proteomes" id="UP000672657">
    <property type="component" value="Unassembled WGS sequence"/>
</dbReference>
<keyword evidence="2" id="KW-1185">Reference proteome</keyword>
<dbReference type="PANTHER" id="PTHR39550">
    <property type="entry name" value="SLL0658 PROTEIN"/>
    <property type="match status" value="1"/>
</dbReference>
<dbReference type="InterPro" id="IPR021799">
    <property type="entry name" value="PIN-like_prokaryotic"/>
</dbReference>
<reference evidence="1 2" key="1">
    <citation type="submission" date="2021-03" db="EMBL/GenBank/DDBJ databases">
        <authorList>
            <person name="Peeters C."/>
        </authorList>
    </citation>
    <scope>NUCLEOTIDE SEQUENCE [LARGE SCALE GENOMIC DNA]</scope>
    <source>
        <strain evidence="1 2">LMG 26411</strain>
    </source>
</reference>
<sequence>MSRPVVVSDSGPLIALAGCGHLALLAAVFDVVHVPQVVLDETTADRSRRGAAEIVAFVHAHAKVHPSRDDAIYTAAASYLDDGEAQALSLAHALGCGVLMDERRGRQAAMRQGLPLFGVLGVLLQAKRIGKIVRIAPALDQMQLNGYRISEALIDETLRLAREGG</sequence>
<dbReference type="EMBL" id="CAJPVI010000036">
    <property type="protein sequence ID" value="CAG2156293.1"/>
    <property type="molecule type" value="Genomic_DNA"/>
</dbReference>
<evidence type="ECO:0008006" key="3">
    <source>
        <dbReference type="Google" id="ProtNLM"/>
    </source>
</evidence>
<comment type="caution">
    <text evidence="1">The sequence shown here is derived from an EMBL/GenBank/DDBJ whole genome shotgun (WGS) entry which is preliminary data.</text>
</comment>
<evidence type="ECO:0000313" key="1">
    <source>
        <dbReference type="EMBL" id="CAG2156293.1"/>
    </source>
</evidence>
<proteinExistence type="predicted"/>
<evidence type="ECO:0000313" key="2">
    <source>
        <dbReference type="Proteomes" id="UP000672657"/>
    </source>
</evidence>
<dbReference type="PANTHER" id="PTHR39550:SF1">
    <property type="entry name" value="SLL0658 PROTEIN"/>
    <property type="match status" value="1"/>
</dbReference>
<name>A0ABM8TNP1_9BURK</name>
<accession>A0ABM8TNP1</accession>
<dbReference type="Pfam" id="PF11848">
    <property type="entry name" value="DUF3368"/>
    <property type="match status" value="1"/>
</dbReference>
<gene>
    <name evidence="1" type="ORF">LMG26411_05200</name>
</gene>
<organism evidence="1 2">
    <name type="scientific">Cupriavidus numazuensis</name>
    <dbReference type="NCBI Taxonomy" id="221992"/>
    <lineage>
        <taxon>Bacteria</taxon>
        <taxon>Pseudomonadati</taxon>
        <taxon>Pseudomonadota</taxon>
        <taxon>Betaproteobacteria</taxon>
        <taxon>Burkholderiales</taxon>
        <taxon>Burkholderiaceae</taxon>
        <taxon>Cupriavidus</taxon>
    </lineage>
</organism>